<dbReference type="PANTHER" id="PTHR43806">
    <property type="entry name" value="PEPTIDASE S8"/>
    <property type="match status" value="1"/>
</dbReference>
<dbReference type="InterPro" id="IPR015500">
    <property type="entry name" value="Peptidase_S8_subtilisin-rel"/>
</dbReference>
<comment type="similarity">
    <text evidence="2 10 11">Belongs to the peptidase S8 family.</text>
</comment>
<dbReference type="InterPro" id="IPR050131">
    <property type="entry name" value="Peptidase_S8_subtilisin-like"/>
</dbReference>
<dbReference type="InterPro" id="IPR036852">
    <property type="entry name" value="Peptidase_S8/S53_dom_sf"/>
</dbReference>
<dbReference type="PROSITE" id="PS51892">
    <property type="entry name" value="SUBTILASE"/>
    <property type="match status" value="1"/>
</dbReference>
<feature type="signal peptide" evidence="13">
    <location>
        <begin position="1"/>
        <end position="20"/>
    </location>
</feature>
<comment type="caution">
    <text evidence="15">The sequence shown here is derived from an EMBL/GenBank/DDBJ whole genome shotgun (WGS) entry which is preliminary data.</text>
</comment>
<dbReference type="Gene3D" id="3.40.50.200">
    <property type="entry name" value="Peptidase S8/S53 domain"/>
    <property type="match status" value="1"/>
</dbReference>
<evidence type="ECO:0000256" key="8">
    <source>
        <dbReference type="ARBA" id="ARBA00022989"/>
    </source>
</evidence>
<comment type="subcellular location">
    <subcellularLocation>
        <location evidence="1">Cell membrane</location>
        <topology evidence="1">Single-pass membrane protein</topology>
    </subcellularLocation>
</comment>
<evidence type="ECO:0000256" key="1">
    <source>
        <dbReference type="ARBA" id="ARBA00004162"/>
    </source>
</evidence>
<feature type="domain" description="Peptidase S8/S53" evidence="14">
    <location>
        <begin position="58"/>
        <end position="313"/>
    </location>
</feature>
<dbReference type="SUPFAM" id="SSF52743">
    <property type="entry name" value="Subtilisin-like"/>
    <property type="match status" value="1"/>
</dbReference>
<dbReference type="GO" id="GO:0005886">
    <property type="term" value="C:plasma membrane"/>
    <property type="evidence" value="ECO:0007669"/>
    <property type="project" value="UniProtKB-SubCell"/>
</dbReference>
<dbReference type="EMBL" id="JYJG01000291">
    <property type="protein sequence ID" value="KJK43429.1"/>
    <property type="molecule type" value="Genomic_DNA"/>
</dbReference>
<keyword evidence="6 10" id="KW-0378">Hydrolase</keyword>
<dbReference type="GO" id="GO:0006508">
    <property type="term" value="P:proteolysis"/>
    <property type="evidence" value="ECO:0007669"/>
    <property type="project" value="UniProtKB-KW"/>
</dbReference>
<keyword evidence="3" id="KW-1003">Cell membrane</keyword>
<evidence type="ECO:0000256" key="9">
    <source>
        <dbReference type="ARBA" id="ARBA00023136"/>
    </source>
</evidence>
<keyword evidence="4 10" id="KW-0645">Protease</keyword>
<evidence type="ECO:0000256" key="13">
    <source>
        <dbReference type="SAM" id="SignalP"/>
    </source>
</evidence>
<feature type="active site" description="Charge relay system" evidence="10">
    <location>
        <position position="104"/>
    </location>
</feature>
<dbReference type="Pfam" id="PF00082">
    <property type="entry name" value="Peptidase_S8"/>
    <property type="match status" value="1"/>
</dbReference>
<dbReference type="InterPro" id="IPR023828">
    <property type="entry name" value="Peptidase_S8_Ser-AS"/>
</dbReference>
<evidence type="ECO:0000256" key="4">
    <source>
        <dbReference type="ARBA" id="ARBA00022670"/>
    </source>
</evidence>
<dbReference type="InterPro" id="IPR000209">
    <property type="entry name" value="Peptidase_S8/S53_dom"/>
</dbReference>
<dbReference type="PROSITE" id="PS00138">
    <property type="entry name" value="SUBTILASE_SER"/>
    <property type="match status" value="1"/>
</dbReference>
<feature type="chain" id="PRO_5002440901" evidence="13">
    <location>
        <begin position="21"/>
        <end position="419"/>
    </location>
</feature>
<keyword evidence="13" id="KW-0732">Signal</keyword>
<evidence type="ECO:0000256" key="6">
    <source>
        <dbReference type="ARBA" id="ARBA00022801"/>
    </source>
</evidence>
<sequence length="419" mass="43749">MKRLAALCVAMNFVAWPAHAAPPSGACRNPEPAHPVVNELPWAQKSLDQRRAWPHSTGADVLVAVIDSGVDADHPQLRAAGKVLRGEDFHLLGDYPGSFDCVSHGTAAAAIIAATPLPGIGFHGVAPDARILPVRVTDREVNDSGSPTPIDPVVLARGIWYAADAGAKVINLSLSGYGDHQVVHDAIRHAQDKDALVVAAVGNRQQQGAAASYPAMYDGVLGVGAVEITGTRTADSQIGPYVDLMAPGKGVLAATRVDGHAYFDGTSFAAPYVAGTAALVRAAWPDLKAPDVARRLMATATPGPGNAHEYGAGIVDPYRAVTDGLTTRSPAAMAPVVTPAPDAEALRAAARSELLRTRAQWLAALVGAAILLVVLIARVLGNGRRRRWLPGRAAPLPAAARRDEPAEEIFLFPPPASER</sequence>
<dbReference type="OrthoDB" id="5240330at2"/>
<evidence type="ECO:0000313" key="15">
    <source>
        <dbReference type="EMBL" id="KJK43429.1"/>
    </source>
</evidence>
<reference evidence="15 16" key="1">
    <citation type="submission" date="2015-02" db="EMBL/GenBank/DDBJ databases">
        <authorList>
            <person name="Ju K.-S."/>
            <person name="Doroghazi J.R."/>
            <person name="Metcalf W."/>
        </authorList>
    </citation>
    <scope>NUCLEOTIDE SEQUENCE [LARGE SCALE GENOMIC DNA]</scope>
    <source>
        <strain evidence="15 16">NRRL B-16140</strain>
    </source>
</reference>
<dbReference type="PRINTS" id="PR00723">
    <property type="entry name" value="SUBTILISIN"/>
</dbReference>
<keyword evidence="16" id="KW-1185">Reference proteome</keyword>
<evidence type="ECO:0000256" key="12">
    <source>
        <dbReference type="SAM" id="Phobius"/>
    </source>
</evidence>
<dbReference type="InterPro" id="IPR023834">
    <property type="entry name" value="T7SS_pept_S8A_mycosin"/>
</dbReference>
<proteinExistence type="inferred from homology"/>
<dbReference type="PATRIC" id="fig|68170.10.peg.8626"/>
<evidence type="ECO:0000256" key="10">
    <source>
        <dbReference type="PROSITE-ProRule" id="PRU01240"/>
    </source>
</evidence>
<evidence type="ECO:0000256" key="2">
    <source>
        <dbReference type="ARBA" id="ARBA00011073"/>
    </source>
</evidence>
<protein>
    <submittedName>
        <fullName evidence="15">Peptidase S8</fullName>
    </submittedName>
</protein>
<evidence type="ECO:0000256" key="3">
    <source>
        <dbReference type="ARBA" id="ARBA00022475"/>
    </source>
</evidence>
<organism evidence="15 16">
    <name type="scientific">Lentzea aerocolonigenes</name>
    <name type="common">Lechevalieria aerocolonigenes</name>
    <name type="synonym">Saccharothrix aerocolonigenes</name>
    <dbReference type="NCBI Taxonomy" id="68170"/>
    <lineage>
        <taxon>Bacteria</taxon>
        <taxon>Bacillati</taxon>
        <taxon>Actinomycetota</taxon>
        <taxon>Actinomycetes</taxon>
        <taxon>Pseudonocardiales</taxon>
        <taxon>Pseudonocardiaceae</taxon>
        <taxon>Lentzea</taxon>
    </lineage>
</organism>
<dbReference type="NCBIfam" id="TIGR03921">
    <property type="entry name" value="T7SS_mycosin"/>
    <property type="match status" value="1"/>
</dbReference>
<keyword evidence="8 12" id="KW-1133">Transmembrane helix</keyword>
<feature type="transmembrane region" description="Helical" evidence="12">
    <location>
        <begin position="361"/>
        <end position="380"/>
    </location>
</feature>
<gene>
    <name evidence="15" type="ORF">UK23_33205</name>
</gene>
<dbReference type="PROSITE" id="PS00136">
    <property type="entry name" value="SUBTILASE_ASP"/>
    <property type="match status" value="1"/>
</dbReference>
<feature type="active site" description="Charge relay system" evidence="10">
    <location>
        <position position="267"/>
    </location>
</feature>
<evidence type="ECO:0000256" key="5">
    <source>
        <dbReference type="ARBA" id="ARBA00022692"/>
    </source>
</evidence>
<keyword evidence="5 12" id="KW-0812">Transmembrane</keyword>
<evidence type="ECO:0000259" key="14">
    <source>
        <dbReference type="Pfam" id="PF00082"/>
    </source>
</evidence>
<dbReference type="PANTHER" id="PTHR43806:SF11">
    <property type="entry name" value="CEREVISIN-RELATED"/>
    <property type="match status" value="1"/>
</dbReference>
<evidence type="ECO:0000313" key="16">
    <source>
        <dbReference type="Proteomes" id="UP000033393"/>
    </source>
</evidence>
<evidence type="ECO:0000256" key="7">
    <source>
        <dbReference type="ARBA" id="ARBA00022825"/>
    </source>
</evidence>
<keyword evidence="9 12" id="KW-0472">Membrane</keyword>
<dbReference type="InterPro" id="IPR023827">
    <property type="entry name" value="Peptidase_S8_Asp-AS"/>
</dbReference>
<accession>A0A0F0GIU8</accession>
<keyword evidence="7 10" id="KW-0720">Serine protease</keyword>
<dbReference type="AlphaFoldDB" id="A0A0F0GIU8"/>
<evidence type="ECO:0000256" key="11">
    <source>
        <dbReference type="RuleBase" id="RU003355"/>
    </source>
</evidence>
<name>A0A0F0GIU8_LENAE</name>
<feature type="active site" description="Charge relay system" evidence="10">
    <location>
        <position position="67"/>
    </location>
</feature>
<dbReference type="GO" id="GO:0004252">
    <property type="term" value="F:serine-type endopeptidase activity"/>
    <property type="evidence" value="ECO:0007669"/>
    <property type="project" value="UniProtKB-UniRule"/>
</dbReference>
<dbReference type="RefSeq" id="WP_045315674.1">
    <property type="nucleotide sequence ID" value="NZ_JYJG01000291.1"/>
</dbReference>
<dbReference type="Proteomes" id="UP000033393">
    <property type="component" value="Unassembled WGS sequence"/>
</dbReference>